<dbReference type="InterPro" id="IPR001874">
    <property type="entry name" value="DHquinase_II"/>
</dbReference>
<evidence type="ECO:0000256" key="4">
    <source>
        <dbReference type="ARBA" id="ARBA00011037"/>
    </source>
</evidence>
<evidence type="ECO:0000256" key="10">
    <source>
        <dbReference type="PIRSR" id="PIRSR001399-2"/>
    </source>
</evidence>
<evidence type="ECO:0000256" key="11">
    <source>
        <dbReference type="PIRSR" id="PIRSR001399-3"/>
    </source>
</evidence>
<evidence type="ECO:0000256" key="1">
    <source>
        <dbReference type="ARBA" id="ARBA00001864"/>
    </source>
</evidence>
<evidence type="ECO:0000313" key="13">
    <source>
        <dbReference type="Proteomes" id="UP000250079"/>
    </source>
</evidence>
<dbReference type="PANTHER" id="PTHR21272">
    <property type="entry name" value="CATABOLIC 3-DEHYDROQUINASE"/>
    <property type="match status" value="1"/>
</dbReference>
<evidence type="ECO:0000256" key="5">
    <source>
        <dbReference type="ARBA" id="ARBA00011193"/>
    </source>
</evidence>
<evidence type="ECO:0000256" key="3">
    <source>
        <dbReference type="ARBA" id="ARBA00004902"/>
    </source>
</evidence>
<dbReference type="NCBIfam" id="TIGR01088">
    <property type="entry name" value="aroQ"/>
    <property type="match status" value="1"/>
</dbReference>
<feature type="binding site" evidence="8 10">
    <location>
        <position position="81"/>
    </location>
    <ligand>
        <name>substrate</name>
    </ligand>
</feature>
<comment type="function">
    <text evidence="2 8">Catalyzes a trans-dehydration via an enolate intermediate.</text>
</comment>
<organism evidence="12 13">
    <name type="scientific">Granulosicoccus antarcticus IMCC3135</name>
    <dbReference type="NCBI Taxonomy" id="1192854"/>
    <lineage>
        <taxon>Bacteria</taxon>
        <taxon>Pseudomonadati</taxon>
        <taxon>Pseudomonadota</taxon>
        <taxon>Gammaproteobacteria</taxon>
        <taxon>Chromatiales</taxon>
        <taxon>Granulosicoccaceae</taxon>
        <taxon>Granulosicoccus</taxon>
    </lineage>
</organism>
<dbReference type="GO" id="GO:0008652">
    <property type="term" value="P:amino acid biosynthetic process"/>
    <property type="evidence" value="ECO:0007669"/>
    <property type="project" value="UniProtKB-KW"/>
</dbReference>
<dbReference type="RefSeq" id="WP_088916862.1">
    <property type="nucleotide sequence ID" value="NZ_CP018632.1"/>
</dbReference>
<dbReference type="PANTHER" id="PTHR21272:SF3">
    <property type="entry name" value="CATABOLIC 3-DEHYDROQUINASE"/>
    <property type="match status" value="1"/>
</dbReference>
<feature type="active site" description="Proton acceptor" evidence="8 9">
    <location>
        <position position="23"/>
    </location>
</feature>
<evidence type="ECO:0000313" key="12">
    <source>
        <dbReference type="EMBL" id="ASJ71422.1"/>
    </source>
</evidence>
<dbReference type="InterPro" id="IPR036441">
    <property type="entry name" value="DHquinase_II_sf"/>
</dbReference>
<comment type="subunit">
    <text evidence="5 8">Homododecamer.</text>
</comment>
<dbReference type="KEGG" id="gai:IMCC3135_06575"/>
<dbReference type="NCBIfam" id="NF003807">
    <property type="entry name" value="PRK05395.1-4"/>
    <property type="match status" value="1"/>
</dbReference>
<dbReference type="GO" id="GO:0019631">
    <property type="term" value="P:quinate catabolic process"/>
    <property type="evidence" value="ECO:0007669"/>
    <property type="project" value="TreeGrafter"/>
</dbReference>
<evidence type="ECO:0000256" key="7">
    <source>
        <dbReference type="ARBA" id="ARBA00023239"/>
    </source>
</evidence>
<sequence>MSQVLVLNGPNLNLLGTREPERYGSVRLADIEAQLAEQAEQSGVSIDFFQSNSEGALIDRVQAAPAEGCQIAIINPGGYSHTSVALRDAFLGVALPLIEIHVSNIYQREPFRHHSYFSDISVGTLLGFGPAGYSMALTAAIARIKQS</sequence>
<evidence type="ECO:0000256" key="6">
    <source>
        <dbReference type="ARBA" id="ARBA00012060"/>
    </source>
</evidence>
<dbReference type="InterPro" id="IPR018509">
    <property type="entry name" value="DHquinase_II_CS"/>
</dbReference>
<dbReference type="GO" id="GO:0009423">
    <property type="term" value="P:chorismate biosynthetic process"/>
    <property type="evidence" value="ECO:0007669"/>
    <property type="project" value="UniProtKB-UniRule"/>
</dbReference>
<evidence type="ECO:0000256" key="8">
    <source>
        <dbReference type="HAMAP-Rule" id="MF_00169"/>
    </source>
</evidence>
<protein>
    <recommendedName>
        <fullName evidence="6 8">3-dehydroquinate dehydratase</fullName>
        <shortName evidence="8">3-dehydroquinase</shortName>
        <ecNumber evidence="6 8">4.2.1.10</ecNumber>
    </recommendedName>
    <alternativeName>
        <fullName evidence="8">Type II DHQase</fullName>
    </alternativeName>
</protein>
<dbReference type="Gene3D" id="3.40.50.9100">
    <property type="entry name" value="Dehydroquinase, class II"/>
    <property type="match status" value="1"/>
</dbReference>
<dbReference type="GO" id="GO:0003855">
    <property type="term" value="F:3-dehydroquinate dehydratase activity"/>
    <property type="evidence" value="ECO:0007669"/>
    <property type="project" value="UniProtKB-UniRule"/>
</dbReference>
<feature type="site" description="Transition state stabilizer" evidence="8 11">
    <location>
        <position position="18"/>
    </location>
</feature>
<evidence type="ECO:0000256" key="2">
    <source>
        <dbReference type="ARBA" id="ARBA00003924"/>
    </source>
</evidence>
<keyword evidence="13" id="KW-1185">Reference proteome</keyword>
<gene>
    <name evidence="8 12" type="primary">aroQ</name>
    <name evidence="12" type="ORF">IMCC3135_06575</name>
</gene>
<dbReference type="GO" id="GO:0009073">
    <property type="term" value="P:aromatic amino acid family biosynthetic process"/>
    <property type="evidence" value="ECO:0007669"/>
    <property type="project" value="UniProtKB-KW"/>
</dbReference>
<dbReference type="OrthoDB" id="9790793at2"/>
<dbReference type="NCBIfam" id="NF003805">
    <property type="entry name" value="PRK05395.1-2"/>
    <property type="match status" value="1"/>
</dbReference>
<feature type="binding site" evidence="8 10">
    <location>
        <begin position="102"/>
        <end position="103"/>
    </location>
    <ligand>
        <name>substrate</name>
    </ligand>
</feature>
<keyword evidence="7 8" id="KW-0456">Lyase</keyword>
<dbReference type="NCBIfam" id="NF003806">
    <property type="entry name" value="PRK05395.1-3"/>
    <property type="match status" value="1"/>
</dbReference>
<dbReference type="Pfam" id="PF01220">
    <property type="entry name" value="DHquinase_II"/>
    <property type="match status" value="1"/>
</dbReference>
<feature type="binding site" evidence="8 10">
    <location>
        <position position="88"/>
    </location>
    <ligand>
        <name>substrate</name>
    </ligand>
</feature>
<dbReference type="NCBIfam" id="NF003804">
    <property type="entry name" value="PRK05395.1-1"/>
    <property type="match status" value="1"/>
</dbReference>
<accession>A0A2Z2NJ69</accession>
<feature type="active site" description="Proton donor" evidence="8 9">
    <location>
        <position position="101"/>
    </location>
</feature>
<dbReference type="CDD" id="cd00466">
    <property type="entry name" value="DHQase_II"/>
    <property type="match status" value="1"/>
</dbReference>
<dbReference type="AlphaFoldDB" id="A0A2Z2NJ69"/>
<comment type="pathway">
    <text evidence="3 8">Metabolic intermediate biosynthesis; chorismate biosynthesis; chorismate from D-erythrose 4-phosphate and phosphoenolpyruvate: step 3/7.</text>
</comment>
<dbReference type="UniPathway" id="UPA00053">
    <property type="reaction ID" value="UER00086"/>
</dbReference>
<feature type="binding site" evidence="8 10">
    <location>
        <position position="112"/>
    </location>
    <ligand>
        <name>substrate</name>
    </ligand>
</feature>
<dbReference type="Proteomes" id="UP000250079">
    <property type="component" value="Chromosome"/>
</dbReference>
<dbReference type="PROSITE" id="PS01029">
    <property type="entry name" value="DEHYDROQUINASE_II"/>
    <property type="match status" value="1"/>
</dbReference>
<name>A0A2Z2NJ69_9GAMM</name>
<dbReference type="EC" id="4.2.1.10" evidence="6 8"/>
<reference evidence="12 13" key="1">
    <citation type="submission" date="2016-12" db="EMBL/GenBank/DDBJ databases">
        <authorList>
            <person name="Song W.-J."/>
            <person name="Kurnit D.M."/>
        </authorList>
    </citation>
    <scope>NUCLEOTIDE SEQUENCE [LARGE SCALE GENOMIC DNA]</scope>
    <source>
        <strain evidence="12 13">IMCC3135</strain>
    </source>
</reference>
<proteinExistence type="inferred from homology"/>
<comment type="catalytic activity">
    <reaction evidence="1 8">
        <text>3-dehydroquinate = 3-dehydroshikimate + H2O</text>
        <dbReference type="Rhea" id="RHEA:21096"/>
        <dbReference type="ChEBI" id="CHEBI:15377"/>
        <dbReference type="ChEBI" id="CHEBI:16630"/>
        <dbReference type="ChEBI" id="CHEBI:32364"/>
        <dbReference type="EC" id="4.2.1.10"/>
    </reaction>
</comment>
<evidence type="ECO:0000256" key="9">
    <source>
        <dbReference type="PIRSR" id="PIRSR001399-1"/>
    </source>
</evidence>
<dbReference type="EMBL" id="CP018632">
    <property type="protein sequence ID" value="ASJ71422.1"/>
    <property type="molecule type" value="Genomic_DNA"/>
</dbReference>
<keyword evidence="8" id="KW-0057">Aromatic amino acid biosynthesis</keyword>
<dbReference type="PIRSF" id="PIRSF001399">
    <property type="entry name" value="DHquinase_II"/>
    <property type="match status" value="1"/>
</dbReference>
<dbReference type="HAMAP" id="MF_00169">
    <property type="entry name" value="AroQ"/>
    <property type="match status" value="1"/>
</dbReference>
<keyword evidence="8" id="KW-0028">Amino-acid biosynthesis</keyword>
<feature type="binding site" evidence="8 10">
    <location>
        <position position="75"/>
    </location>
    <ligand>
        <name>substrate</name>
    </ligand>
</feature>
<comment type="similarity">
    <text evidence="4 8">Belongs to the type-II 3-dehydroquinase family.</text>
</comment>
<dbReference type="SUPFAM" id="SSF52304">
    <property type="entry name" value="Type II 3-dehydroquinate dehydratase"/>
    <property type="match status" value="1"/>
</dbReference>